<accession>A0A096B9X9</accession>
<evidence type="ECO:0000313" key="2">
    <source>
        <dbReference type="Proteomes" id="UP000029585"/>
    </source>
</evidence>
<evidence type="ECO:0000313" key="1">
    <source>
        <dbReference type="EMBL" id="KGF55855.1"/>
    </source>
</evidence>
<dbReference type="RefSeq" id="WP_044940408.1">
    <property type="nucleotide sequence ID" value="NZ_KN174162.1"/>
</dbReference>
<protein>
    <submittedName>
        <fullName evidence="1">Uncharacterized protein</fullName>
    </submittedName>
</protein>
<dbReference type="AlphaFoldDB" id="A0A096B9X9"/>
<dbReference type="EMBL" id="ADLO01000054">
    <property type="protein sequence ID" value="KGF55855.1"/>
    <property type="molecule type" value="Genomic_DNA"/>
</dbReference>
<dbReference type="PATRIC" id="fig|742738.3.peg.1737"/>
<reference evidence="1 2" key="1">
    <citation type="submission" date="2011-08" db="EMBL/GenBank/DDBJ databases">
        <title>The Genome Sequence of Clostridium orbiscindens 1_3_50AFAA.</title>
        <authorList>
            <consortium name="The Broad Institute Genome Sequencing Platform"/>
            <person name="Earl A."/>
            <person name="Ward D."/>
            <person name="Feldgarden M."/>
            <person name="Gevers D."/>
            <person name="Daigneault M."/>
            <person name="Strauss J."/>
            <person name="Allen-Vercoe E."/>
            <person name="Young S.K."/>
            <person name="Zeng Q."/>
            <person name="Gargeya S."/>
            <person name="Fitzgerald M."/>
            <person name="Haas B."/>
            <person name="Abouelleil A."/>
            <person name="Alvarado L."/>
            <person name="Arachchi H.M."/>
            <person name="Berlin A."/>
            <person name="Brown A."/>
            <person name="Chapman S.B."/>
            <person name="Chen Z."/>
            <person name="Dunbar C."/>
            <person name="Freedman E."/>
            <person name="Gearin G."/>
            <person name="Gellesch M."/>
            <person name="Goldberg J."/>
            <person name="Griggs A."/>
            <person name="Gujja S."/>
            <person name="Heiman D."/>
            <person name="Howarth C."/>
            <person name="Larson L."/>
            <person name="Lui A."/>
            <person name="MacDonald P.J.P."/>
            <person name="Montmayeur A."/>
            <person name="Murphy C."/>
            <person name="Neiman D."/>
            <person name="Pearson M."/>
            <person name="Priest M."/>
            <person name="Roberts A."/>
            <person name="Saif S."/>
            <person name="Shea T."/>
            <person name="Shenoy N."/>
            <person name="Sisk P."/>
            <person name="Stolte C."/>
            <person name="Sykes S."/>
            <person name="Wortman J."/>
            <person name="Nusbaum C."/>
            <person name="Birren B."/>
        </authorList>
    </citation>
    <scope>NUCLEOTIDE SEQUENCE [LARGE SCALE GENOMIC DNA]</scope>
    <source>
        <strain evidence="1 2">1_3_50AFAA</strain>
    </source>
</reference>
<sequence length="249" mass="27677">MRNRLVITLCAVVSLLAGAGLLTFWLVRSLAPAAALNYTPWPLSPEPYTQADLDEALALRTEGYEAQSVAAFDRALADWTNEAAFHAREERIRRLLCSYEEDGPEAEFVLGTLAAAMGACSARHYGGYCTQITPAYADAAAYTRSEDVFGDSYVVYEASASYTIRYQMPDESRLTVGERDRILTSYRDAVQAFLDGKTEDELSKEEAMTRALKRELKRLDQSLSTQWMALEGTRLNDYFAYGPEGGETP</sequence>
<proteinExistence type="predicted"/>
<organism evidence="1 2">
    <name type="scientific">Flavonifractor plautii 1_3_50AFAA</name>
    <dbReference type="NCBI Taxonomy" id="742738"/>
    <lineage>
        <taxon>Bacteria</taxon>
        <taxon>Bacillati</taxon>
        <taxon>Bacillota</taxon>
        <taxon>Clostridia</taxon>
        <taxon>Eubacteriales</taxon>
        <taxon>Oscillospiraceae</taxon>
        <taxon>Flavonifractor</taxon>
    </lineage>
</organism>
<dbReference type="Proteomes" id="UP000029585">
    <property type="component" value="Unassembled WGS sequence"/>
</dbReference>
<comment type="caution">
    <text evidence="1">The sequence shown here is derived from an EMBL/GenBank/DDBJ whole genome shotgun (WGS) entry which is preliminary data.</text>
</comment>
<name>A0A096B9X9_FLAPL</name>
<gene>
    <name evidence="1" type="ORF">HMPREF9460_01689</name>
</gene>
<dbReference type="eggNOG" id="ENOG5030GGF">
    <property type="taxonomic scope" value="Bacteria"/>
</dbReference>
<dbReference type="HOGENOM" id="CLU_1114688_0_0_9"/>
<keyword evidence="2" id="KW-1185">Reference proteome</keyword>